<feature type="compositionally biased region" description="Polar residues" evidence="1">
    <location>
        <begin position="21"/>
        <end position="42"/>
    </location>
</feature>
<reference evidence="3" key="1">
    <citation type="submission" date="2014-09" db="EMBL/GenBank/DDBJ databases">
        <authorList>
            <person name="Mudge J."/>
            <person name="Ramaraj T."/>
            <person name="Lindquist I.E."/>
            <person name="Bharti A.K."/>
            <person name="Sundararajan A."/>
            <person name="Cameron C.T."/>
            <person name="Woodward J.E."/>
            <person name="May G.D."/>
            <person name="Brubaker C."/>
            <person name="Broadhvest J."/>
            <person name="Wilkins T.A."/>
        </authorList>
    </citation>
    <scope>NUCLEOTIDE SEQUENCE</scope>
    <source>
        <strain evidence="3">cv. AKA8401</strain>
    </source>
</reference>
<evidence type="ECO:0000313" key="2">
    <source>
        <dbReference type="EMBL" id="KHG20133.1"/>
    </source>
</evidence>
<dbReference type="AlphaFoldDB" id="A0A0B0P066"/>
<evidence type="ECO:0000256" key="1">
    <source>
        <dbReference type="SAM" id="MobiDB-lite"/>
    </source>
</evidence>
<organism evidence="2 3">
    <name type="scientific">Gossypium arboreum</name>
    <name type="common">Tree cotton</name>
    <name type="synonym">Gossypium nanking</name>
    <dbReference type="NCBI Taxonomy" id="29729"/>
    <lineage>
        <taxon>Eukaryota</taxon>
        <taxon>Viridiplantae</taxon>
        <taxon>Streptophyta</taxon>
        <taxon>Embryophyta</taxon>
        <taxon>Tracheophyta</taxon>
        <taxon>Spermatophyta</taxon>
        <taxon>Magnoliopsida</taxon>
        <taxon>eudicotyledons</taxon>
        <taxon>Gunneridae</taxon>
        <taxon>Pentapetalae</taxon>
        <taxon>rosids</taxon>
        <taxon>malvids</taxon>
        <taxon>Malvales</taxon>
        <taxon>Malvaceae</taxon>
        <taxon>Malvoideae</taxon>
        <taxon>Gossypium</taxon>
    </lineage>
</organism>
<accession>A0A0B0P066</accession>
<name>A0A0B0P066_GOSAR</name>
<evidence type="ECO:0000313" key="3">
    <source>
        <dbReference type="Proteomes" id="UP000032142"/>
    </source>
</evidence>
<gene>
    <name evidence="2" type="ORF">F383_26319</name>
</gene>
<proteinExistence type="predicted"/>
<keyword evidence="3" id="KW-1185">Reference proteome</keyword>
<sequence>MMKLFQTGGQVPETNYIFMNTPNSEAANSEQQTAIGSSNVSETPDKSAKTQTESGGASIGR</sequence>
<dbReference type="Proteomes" id="UP000032142">
    <property type="component" value="Unassembled WGS sequence"/>
</dbReference>
<protein>
    <submittedName>
        <fullName evidence="2">Phytochrome-associated serine/threonine phosphatase</fullName>
    </submittedName>
</protein>
<dbReference type="EMBL" id="KN414964">
    <property type="protein sequence ID" value="KHG20133.1"/>
    <property type="molecule type" value="Genomic_DNA"/>
</dbReference>
<feature type="region of interest" description="Disordered" evidence="1">
    <location>
        <begin position="21"/>
        <end position="61"/>
    </location>
</feature>